<keyword evidence="4 12" id="KW-0812">Transmembrane</keyword>
<dbReference type="PROSITE" id="PS00650">
    <property type="entry name" value="G_PROTEIN_RECEP_F2_2"/>
    <property type="match status" value="1"/>
</dbReference>
<dbReference type="InterPro" id="IPR000832">
    <property type="entry name" value="GPCR_2_secretin-like"/>
</dbReference>
<name>A0A3P8SYS7_AMPPE</name>
<feature type="compositionally biased region" description="Basic residues" evidence="11">
    <location>
        <begin position="385"/>
        <end position="394"/>
    </location>
</feature>
<dbReference type="PANTHER" id="PTHR45620:SF13">
    <property type="entry name" value="SECRETIN RECEPTOR"/>
    <property type="match status" value="1"/>
</dbReference>
<dbReference type="InterPro" id="IPR036445">
    <property type="entry name" value="GPCR_2_extracell_dom_sf"/>
</dbReference>
<keyword evidence="16" id="KW-1185">Reference proteome</keyword>
<dbReference type="Pfam" id="PF00002">
    <property type="entry name" value="7tm_2"/>
    <property type="match status" value="1"/>
</dbReference>
<keyword evidence="3" id="KW-1003">Cell membrane</keyword>
<dbReference type="GO" id="GO:0008528">
    <property type="term" value="F:G protein-coupled peptide receptor activity"/>
    <property type="evidence" value="ECO:0007669"/>
    <property type="project" value="TreeGrafter"/>
</dbReference>
<feature type="region of interest" description="Disordered" evidence="11">
    <location>
        <begin position="385"/>
        <end position="420"/>
    </location>
</feature>
<dbReference type="GO" id="GO:0005886">
    <property type="term" value="C:plasma membrane"/>
    <property type="evidence" value="ECO:0007669"/>
    <property type="project" value="UniProtKB-SubCell"/>
</dbReference>
<dbReference type="InterPro" id="IPR047037">
    <property type="entry name" value="Secretin_7TM"/>
</dbReference>
<evidence type="ECO:0000259" key="14">
    <source>
        <dbReference type="PROSITE" id="PS50261"/>
    </source>
</evidence>
<evidence type="ECO:0000256" key="10">
    <source>
        <dbReference type="ARBA" id="ARBA00023224"/>
    </source>
</evidence>
<evidence type="ECO:0000256" key="9">
    <source>
        <dbReference type="ARBA" id="ARBA00023180"/>
    </source>
</evidence>
<evidence type="ECO:0000256" key="12">
    <source>
        <dbReference type="SAM" id="Phobius"/>
    </source>
</evidence>
<feature type="transmembrane region" description="Helical" evidence="12">
    <location>
        <begin position="308"/>
        <end position="328"/>
    </location>
</feature>
<dbReference type="PRINTS" id="PR00249">
    <property type="entry name" value="GPCRSECRETIN"/>
</dbReference>
<evidence type="ECO:0000259" key="13">
    <source>
        <dbReference type="PROSITE" id="PS50227"/>
    </source>
</evidence>
<keyword evidence="8" id="KW-0675">Receptor</keyword>
<dbReference type="InterPro" id="IPR017981">
    <property type="entry name" value="GPCR_2-like_7TM"/>
</dbReference>
<organism evidence="15 16">
    <name type="scientific">Amphiprion percula</name>
    <name type="common">Orange clownfish</name>
    <name type="synonym">Lutjanus percula</name>
    <dbReference type="NCBI Taxonomy" id="161767"/>
    <lineage>
        <taxon>Eukaryota</taxon>
        <taxon>Metazoa</taxon>
        <taxon>Chordata</taxon>
        <taxon>Craniata</taxon>
        <taxon>Vertebrata</taxon>
        <taxon>Euteleostomi</taxon>
        <taxon>Actinopterygii</taxon>
        <taxon>Neopterygii</taxon>
        <taxon>Teleostei</taxon>
        <taxon>Neoteleostei</taxon>
        <taxon>Acanthomorphata</taxon>
        <taxon>Ovalentaria</taxon>
        <taxon>Pomacentridae</taxon>
        <taxon>Amphiprion</taxon>
    </lineage>
</organism>
<evidence type="ECO:0000256" key="1">
    <source>
        <dbReference type="ARBA" id="ARBA00004651"/>
    </source>
</evidence>
<evidence type="ECO:0008006" key="17">
    <source>
        <dbReference type="Google" id="ProtNLM"/>
    </source>
</evidence>
<comment type="similarity">
    <text evidence="2">Belongs to the G-protein coupled receptor 2 family.</text>
</comment>
<keyword evidence="6" id="KW-0297">G-protein coupled receptor</keyword>
<evidence type="ECO:0000313" key="16">
    <source>
        <dbReference type="Proteomes" id="UP000265080"/>
    </source>
</evidence>
<dbReference type="InterPro" id="IPR017983">
    <property type="entry name" value="GPCR_2_secretin-like_CS"/>
</dbReference>
<proteinExistence type="inferred from homology"/>
<dbReference type="SUPFAM" id="SSF81321">
    <property type="entry name" value="Family A G protein-coupled receptor-like"/>
    <property type="match status" value="1"/>
</dbReference>
<dbReference type="Ensembl" id="ENSAPET00000018333.1">
    <property type="protein sequence ID" value="ENSAPEP00000017834.1"/>
    <property type="gene ID" value="ENSAPEG00000012668.1"/>
</dbReference>
<dbReference type="InterPro" id="IPR050332">
    <property type="entry name" value="GPCR_2"/>
</dbReference>
<feature type="transmembrane region" description="Helical" evidence="12">
    <location>
        <begin position="223"/>
        <end position="241"/>
    </location>
</feature>
<evidence type="ECO:0000256" key="2">
    <source>
        <dbReference type="ARBA" id="ARBA00005314"/>
    </source>
</evidence>
<dbReference type="PROSITE" id="PS00649">
    <property type="entry name" value="G_PROTEIN_RECEP_F2_1"/>
    <property type="match status" value="1"/>
</dbReference>
<comment type="subcellular location">
    <subcellularLocation>
        <location evidence="1">Cell membrane</location>
        <topology evidence="1">Multi-pass membrane protein</topology>
    </subcellularLocation>
</comment>
<dbReference type="InterPro" id="IPR001879">
    <property type="entry name" value="GPCR_2_extracellular_dom"/>
</dbReference>
<dbReference type="GeneTree" id="ENSGT00940000156402"/>
<dbReference type="PANTHER" id="PTHR45620">
    <property type="entry name" value="PDF RECEPTOR-LIKE PROTEIN-RELATED"/>
    <property type="match status" value="1"/>
</dbReference>
<evidence type="ECO:0000256" key="6">
    <source>
        <dbReference type="ARBA" id="ARBA00023040"/>
    </source>
</evidence>
<accession>A0A3P8SYS7</accession>
<keyword evidence="10" id="KW-0807">Transducer</keyword>
<dbReference type="FunFam" id="1.20.1070.10:FF:000766">
    <property type="entry name" value="Secretin receptor"/>
    <property type="match status" value="1"/>
</dbReference>
<feature type="compositionally biased region" description="Low complexity" evidence="11">
    <location>
        <begin position="395"/>
        <end position="406"/>
    </location>
</feature>
<evidence type="ECO:0000256" key="8">
    <source>
        <dbReference type="ARBA" id="ARBA00023170"/>
    </source>
</evidence>
<evidence type="ECO:0000256" key="5">
    <source>
        <dbReference type="ARBA" id="ARBA00022989"/>
    </source>
</evidence>
<dbReference type="PROSITE" id="PS50227">
    <property type="entry name" value="G_PROTEIN_RECEP_F2_3"/>
    <property type="match status" value="1"/>
</dbReference>
<dbReference type="GO" id="GO:0007166">
    <property type="term" value="P:cell surface receptor signaling pathway"/>
    <property type="evidence" value="ECO:0007669"/>
    <property type="project" value="InterPro"/>
</dbReference>
<evidence type="ECO:0000313" key="15">
    <source>
        <dbReference type="Ensembl" id="ENSAPEP00000017834.1"/>
    </source>
</evidence>
<feature type="domain" description="G-protein coupled receptors family 2 profile 1" evidence="13">
    <location>
        <begin position="9"/>
        <end position="106"/>
    </location>
</feature>
<dbReference type="GO" id="GO:0017046">
    <property type="term" value="F:peptide hormone binding"/>
    <property type="evidence" value="ECO:0007669"/>
    <property type="project" value="TreeGrafter"/>
</dbReference>
<keyword evidence="7 12" id="KW-0472">Membrane</keyword>
<dbReference type="CDD" id="cd15275">
    <property type="entry name" value="7tmB1_secretin"/>
    <property type="match status" value="1"/>
</dbReference>
<dbReference type="Gene3D" id="1.20.1070.10">
    <property type="entry name" value="Rhodopsin 7-helix transmembrane proteins"/>
    <property type="match status" value="1"/>
</dbReference>
<dbReference type="PROSITE" id="PS50261">
    <property type="entry name" value="G_PROTEIN_RECEP_F2_4"/>
    <property type="match status" value="1"/>
</dbReference>
<keyword evidence="5 12" id="KW-1133">Transmembrane helix</keyword>
<feature type="transmembrane region" description="Helical" evidence="12">
    <location>
        <begin position="261"/>
        <end position="288"/>
    </location>
</feature>
<feature type="transmembrane region" description="Helical" evidence="12">
    <location>
        <begin position="147"/>
        <end position="165"/>
    </location>
</feature>
<protein>
    <recommendedName>
        <fullName evidence="17">Secretin receptor</fullName>
    </recommendedName>
</protein>
<dbReference type="GO" id="GO:0007188">
    <property type="term" value="P:adenylate cyclase-modulating G protein-coupled receptor signaling pathway"/>
    <property type="evidence" value="ECO:0007669"/>
    <property type="project" value="TreeGrafter"/>
</dbReference>
<reference evidence="15" key="2">
    <citation type="submission" date="2025-08" db="UniProtKB">
        <authorList>
            <consortium name="Ensembl"/>
        </authorList>
    </citation>
    <scope>IDENTIFICATION</scope>
</reference>
<feature type="transmembrane region" description="Helical" evidence="12">
    <location>
        <begin position="115"/>
        <end position="135"/>
    </location>
</feature>
<dbReference type="SUPFAM" id="SSF111418">
    <property type="entry name" value="Hormone receptor domain"/>
    <property type="match status" value="1"/>
</dbReference>
<dbReference type="Pfam" id="PF02793">
    <property type="entry name" value="HRM"/>
    <property type="match status" value="1"/>
</dbReference>
<dbReference type="AlphaFoldDB" id="A0A3P8SYS7"/>
<sequence>VNLVEEEEKCMKDLQLLISHKATDNNMSVHCKGMWDHLNCWPPAFLGETVSQPCPDFFDSEGKLQTMTHIYSHQLSELLCTTLQWLDICPKTNLFSQTDTTCSHLYFSFVKTMYTAGYTLSLISLTIAIAIFCLFRKLHCTRNYIHIQLFISFILRAIFIFVRDAQLFNNEELYHCDSYPVACKVVLMFSNYSILANYSWLLAEGHFLFTLVSRSFFSLKKHLTWYIVLSWGLPLIVIVSWGCAKYFYEDEGCWETRRHEWIWWILRVPVLLTILMNLIFFLGILRILVSKLRMPDAQRNEFSQFKRLIKSTFFLVALFGLHYILFVFLPVEVSSSVFKIWNVAELALSSTQGFVVAVLYCFMNGEVQHEIQRRWKRWRLTRPLPSRRRQHHGSISHSGSPHTQVVPSPPPQPSERNPAE</sequence>
<reference evidence="15 16" key="1">
    <citation type="submission" date="2018-03" db="EMBL/GenBank/DDBJ databases">
        <title>Finding Nemo's genes: A chromosome-scale reference assembly of the genome of the orange clownfish Amphiprion percula.</title>
        <authorList>
            <person name="Lehmann R."/>
        </authorList>
    </citation>
    <scope>NUCLEOTIDE SEQUENCE</scope>
</reference>
<keyword evidence="9" id="KW-0325">Glycoprotein</keyword>
<reference evidence="15" key="3">
    <citation type="submission" date="2025-09" db="UniProtKB">
        <authorList>
            <consortium name="Ensembl"/>
        </authorList>
    </citation>
    <scope>IDENTIFICATION</scope>
</reference>
<feature type="transmembrane region" description="Helical" evidence="12">
    <location>
        <begin position="340"/>
        <end position="363"/>
    </location>
</feature>
<dbReference type="Gene3D" id="4.10.1240.10">
    <property type="entry name" value="GPCR, family 2, extracellular hormone receptor domain"/>
    <property type="match status" value="1"/>
</dbReference>
<evidence type="ECO:0000256" key="11">
    <source>
        <dbReference type="SAM" id="MobiDB-lite"/>
    </source>
</evidence>
<dbReference type="GO" id="GO:0015055">
    <property type="term" value="F:secretin receptor activity"/>
    <property type="evidence" value="ECO:0007669"/>
    <property type="project" value="TreeGrafter"/>
</dbReference>
<dbReference type="Proteomes" id="UP000265080">
    <property type="component" value="Chromosome 24"/>
</dbReference>
<evidence type="ECO:0000256" key="7">
    <source>
        <dbReference type="ARBA" id="ARBA00023136"/>
    </source>
</evidence>
<evidence type="ECO:0000256" key="3">
    <source>
        <dbReference type="ARBA" id="ARBA00022475"/>
    </source>
</evidence>
<evidence type="ECO:0000256" key="4">
    <source>
        <dbReference type="ARBA" id="ARBA00022692"/>
    </source>
</evidence>
<feature type="domain" description="G-protein coupled receptors family 2 profile 2" evidence="14">
    <location>
        <begin position="110"/>
        <end position="364"/>
    </location>
</feature>